<dbReference type="PROSITE" id="PS50887">
    <property type="entry name" value="GGDEF"/>
    <property type="match status" value="1"/>
</dbReference>
<sequence length="313" mass="34018">MTTSNEPELPTLRPRLLLVDDQPINIQILYQLFQDDFEIFMATDGQQALAVCERESPDLILLDVVMPGMDGLEVCRRLKASPATRTIPVIFVTGQNAPNEEAAGLEVGAVDFISKPISPPVVKARVKTQLKLKALTDQLRDLAFVDSLTGIPNRRRFDEACSQEWNFGRRHNVPLGLILIDVDHFKAYNDHYGHQAGDATLQAVATTLKSSLRRPRELATRFGGEEFACLLPSIALSDALQIASSLCRAIQEAGLPHELSTTASVVTVSAGVASEIPGPERSPADLLKQADACLYQAKSQGRNRAIAALPDGA</sequence>
<dbReference type="PANTHER" id="PTHR45138">
    <property type="entry name" value="REGULATORY COMPONENTS OF SENSORY TRANSDUCTION SYSTEM"/>
    <property type="match status" value="1"/>
</dbReference>
<dbReference type="PROSITE" id="PS50110">
    <property type="entry name" value="RESPONSE_REGULATORY"/>
    <property type="match status" value="1"/>
</dbReference>
<dbReference type="GO" id="GO:0052621">
    <property type="term" value="F:diguanylate cyclase activity"/>
    <property type="evidence" value="ECO:0007669"/>
    <property type="project" value="UniProtKB-EC"/>
</dbReference>
<reference evidence="6 7" key="1">
    <citation type="submission" date="2023-09" db="EMBL/GenBank/DDBJ databases">
        <authorList>
            <person name="Rey-Velasco X."/>
        </authorList>
    </citation>
    <scope>NUCLEOTIDE SEQUENCE [LARGE SCALE GENOMIC DNA]</scope>
    <source>
        <strain evidence="6 7">W345</strain>
    </source>
</reference>
<name>A0ABU2WLN5_9GAMM</name>
<dbReference type="EMBL" id="JAVRIC010000021">
    <property type="protein sequence ID" value="MDT0498445.1"/>
    <property type="molecule type" value="Genomic_DNA"/>
</dbReference>
<evidence type="ECO:0000313" key="6">
    <source>
        <dbReference type="EMBL" id="MDT0498445.1"/>
    </source>
</evidence>
<evidence type="ECO:0000259" key="4">
    <source>
        <dbReference type="PROSITE" id="PS50110"/>
    </source>
</evidence>
<keyword evidence="6" id="KW-0548">Nucleotidyltransferase</keyword>
<dbReference type="RefSeq" id="WP_311365854.1">
    <property type="nucleotide sequence ID" value="NZ_JAVRIC010000021.1"/>
</dbReference>
<dbReference type="Pfam" id="PF00990">
    <property type="entry name" value="GGDEF"/>
    <property type="match status" value="1"/>
</dbReference>
<dbReference type="NCBIfam" id="TIGR00254">
    <property type="entry name" value="GGDEF"/>
    <property type="match status" value="1"/>
</dbReference>
<dbReference type="InterPro" id="IPR001789">
    <property type="entry name" value="Sig_transdc_resp-reg_receiver"/>
</dbReference>
<gene>
    <name evidence="6" type="ORF">RM530_13915</name>
</gene>
<accession>A0ABU2WLN5</accession>
<comment type="caution">
    <text evidence="6">The sequence shown here is derived from an EMBL/GenBank/DDBJ whole genome shotgun (WGS) entry which is preliminary data.</text>
</comment>
<dbReference type="Gene3D" id="3.40.50.2300">
    <property type="match status" value="1"/>
</dbReference>
<dbReference type="SUPFAM" id="SSF55073">
    <property type="entry name" value="Nucleotide cyclase"/>
    <property type="match status" value="1"/>
</dbReference>
<evidence type="ECO:0000256" key="2">
    <source>
        <dbReference type="ARBA" id="ARBA00034247"/>
    </source>
</evidence>
<keyword evidence="7" id="KW-1185">Reference proteome</keyword>
<dbReference type="InterPro" id="IPR029787">
    <property type="entry name" value="Nucleotide_cyclase"/>
</dbReference>
<evidence type="ECO:0000259" key="5">
    <source>
        <dbReference type="PROSITE" id="PS50887"/>
    </source>
</evidence>
<dbReference type="Pfam" id="PF00072">
    <property type="entry name" value="Response_reg"/>
    <property type="match status" value="1"/>
</dbReference>
<dbReference type="SMART" id="SM00267">
    <property type="entry name" value="GGDEF"/>
    <property type="match status" value="1"/>
</dbReference>
<proteinExistence type="predicted"/>
<feature type="domain" description="GGDEF" evidence="5">
    <location>
        <begin position="173"/>
        <end position="310"/>
    </location>
</feature>
<feature type="domain" description="Response regulatory" evidence="4">
    <location>
        <begin position="15"/>
        <end position="130"/>
    </location>
</feature>
<dbReference type="SUPFAM" id="SSF52172">
    <property type="entry name" value="CheY-like"/>
    <property type="match status" value="1"/>
</dbReference>
<dbReference type="InterPro" id="IPR043128">
    <property type="entry name" value="Rev_trsase/Diguanyl_cyclase"/>
</dbReference>
<evidence type="ECO:0000256" key="1">
    <source>
        <dbReference type="ARBA" id="ARBA00012528"/>
    </source>
</evidence>
<evidence type="ECO:0000313" key="7">
    <source>
        <dbReference type="Proteomes" id="UP001254608"/>
    </source>
</evidence>
<feature type="modified residue" description="4-aspartylphosphate" evidence="3">
    <location>
        <position position="63"/>
    </location>
</feature>
<dbReference type="InterPro" id="IPR000160">
    <property type="entry name" value="GGDEF_dom"/>
</dbReference>
<keyword evidence="6" id="KW-0808">Transferase</keyword>
<dbReference type="EC" id="2.7.7.65" evidence="1"/>
<comment type="catalytic activity">
    <reaction evidence="2">
        <text>2 GTP = 3',3'-c-di-GMP + 2 diphosphate</text>
        <dbReference type="Rhea" id="RHEA:24898"/>
        <dbReference type="ChEBI" id="CHEBI:33019"/>
        <dbReference type="ChEBI" id="CHEBI:37565"/>
        <dbReference type="ChEBI" id="CHEBI:58805"/>
        <dbReference type="EC" id="2.7.7.65"/>
    </reaction>
</comment>
<protein>
    <recommendedName>
        <fullName evidence="1">diguanylate cyclase</fullName>
        <ecNumber evidence="1">2.7.7.65</ecNumber>
    </recommendedName>
</protein>
<evidence type="ECO:0000256" key="3">
    <source>
        <dbReference type="PROSITE-ProRule" id="PRU00169"/>
    </source>
</evidence>
<dbReference type="CDD" id="cd01949">
    <property type="entry name" value="GGDEF"/>
    <property type="match status" value="1"/>
</dbReference>
<dbReference type="Gene3D" id="3.30.70.270">
    <property type="match status" value="1"/>
</dbReference>
<dbReference type="InterPro" id="IPR050469">
    <property type="entry name" value="Diguanylate_Cyclase"/>
</dbReference>
<dbReference type="SMART" id="SM00448">
    <property type="entry name" value="REC"/>
    <property type="match status" value="1"/>
</dbReference>
<organism evidence="6 7">
    <name type="scientific">Banduia mediterranea</name>
    <dbReference type="NCBI Taxonomy" id="3075609"/>
    <lineage>
        <taxon>Bacteria</taxon>
        <taxon>Pseudomonadati</taxon>
        <taxon>Pseudomonadota</taxon>
        <taxon>Gammaproteobacteria</taxon>
        <taxon>Nevskiales</taxon>
        <taxon>Algiphilaceae</taxon>
        <taxon>Banduia</taxon>
    </lineage>
</organism>
<keyword evidence="3" id="KW-0597">Phosphoprotein</keyword>
<dbReference type="InterPro" id="IPR011006">
    <property type="entry name" value="CheY-like_superfamily"/>
</dbReference>
<dbReference type="PANTHER" id="PTHR45138:SF9">
    <property type="entry name" value="DIGUANYLATE CYCLASE DGCM-RELATED"/>
    <property type="match status" value="1"/>
</dbReference>
<dbReference type="Proteomes" id="UP001254608">
    <property type="component" value="Unassembled WGS sequence"/>
</dbReference>